<dbReference type="RefSeq" id="XP_060332954.1">
    <property type="nucleotide sequence ID" value="XM_060480601.1"/>
</dbReference>
<comment type="caution">
    <text evidence="2">The sequence shown here is derived from an EMBL/GenBank/DDBJ whole genome shotgun (WGS) entry which is preliminary data.</text>
</comment>
<keyword evidence="1" id="KW-1133">Transmembrane helix</keyword>
<feature type="transmembrane region" description="Helical" evidence="1">
    <location>
        <begin position="567"/>
        <end position="588"/>
    </location>
</feature>
<proteinExistence type="predicted"/>
<reference evidence="2" key="1">
    <citation type="submission" date="2023-06" db="EMBL/GenBank/DDBJ databases">
        <authorList>
            <consortium name="Lawrence Berkeley National Laboratory"/>
            <person name="Ahrendt S."/>
            <person name="Sahu N."/>
            <person name="Indic B."/>
            <person name="Wong-Bajracharya J."/>
            <person name="Merenyi Z."/>
            <person name="Ke H.-M."/>
            <person name="Monk M."/>
            <person name="Kocsube S."/>
            <person name="Drula E."/>
            <person name="Lipzen A."/>
            <person name="Balint B."/>
            <person name="Henrissat B."/>
            <person name="Andreopoulos B."/>
            <person name="Martin F.M."/>
            <person name="Harder C.B."/>
            <person name="Rigling D."/>
            <person name="Ford K.L."/>
            <person name="Foster G.D."/>
            <person name="Pangilinan J."/>
            <person name="Papanicolaou A."/>
            <person name="Barry K."/>
            <person name="LaButti K."/>
            <person name="Viragh M."/>
            <person name="Koriabine M."/>
            <person name="Yan M."/>
            <person name="Riley R."/>
            <person name="Champramary S."/>
            <person name="Plett K.L."/>
            <person name="Tsai I.J."/>
            <person name="Slot J."/>
            <person name="Sipos G."/>
            <person name="Plett J."/>
            <person name="Nagy L.G."/>
            <person name="Grigoriev I.V."/>
        </authorList>
    </citation>
    <scope>NUCLEOTIDE SEQUENCE</scope>
    <source>
        <strain evidence="2">CCBAS 213</strain>
    </source>
</reference>
<protein>
    <recommendedName>
        <fullName evidence="4">WW domain-containing protein</fullName>
    </recommendedName>
</protein>
<dbReference type="Gene3D" id="2.20.70.10">
    <property type="match status" value="1"/>
</dbReference>
<name>A0AA39N8N2_ARMTA</name>
<organism evidence="2 3">
    <name type="scientific">Armillaria tabescens</name>
    <name type="common">Ringless honey mushroom</name>
    <name type="synonym">Agaricus tabescens</name>
    <dbReference type="NCBI Taxonomy" id="1929756"/>
    <lineage>
        <taxon>Eukaryota</taxon>
        <taxon>Fungi</taxon>
        <taxon>Dikarya</taxon>
        <taxon>Basidiomycota</taxon>
        <taxon>Agaricomycotina</taxon>
        <taxon>Agaricomycetes</taxon>
        <taxon>Agaricomycetidae</taxon>
        <taxon>Agaricales</taxon>
        <taxon>Marasmiineae</taxon>
        <taxon>Physalacriaceae</taxon>
        <taxon>Desarmillaria</taxon>
    </lineage>
</organism>
<evidence type="ECO:0000313" key="3">
    <source>
        <dbReference type="Proteomes" id="UP001175211"/>
    </source>
</evidence>
<keyword evidence="1" id="KW-0472">Membrane</keyword>
<accession>A0AA39N8N2</accession>
<sequence length="643" mass="73915">MSAFHSTLRTRCQRIFRRHTCESISSPDGVNQDGNEMQSRETAVAKRVIAIPSAPVISLPDLRPSCTTLTSTIVQSDVAVPESSCADPSTFVNAHSDVTNIEDRSAVTDSVFSGYREEIFEEAVPSRMGHHDREYNIPNEPSTFTIPPMFTDFEGTKGSSEAQLPSGWKECTHSDGKVYFWHDGYRTITEEWIYNDEFRNMVTKWASILNTGFSRLPNSVKDWHLVIRILEYSEPAWDDDDCYRCQYYFVNHDNESLFWLSEFNIDEHLTAIRGPVRLSQILHFLRQEYWHHMYLFADTHPLSDEQWKVANREVVLAYADVTMSKTSTVAYSAVELEAMMKILNQAEKTDAPEAAATIMRSLLGTQFLNYHGQRSARTNRGESVFGDDPAQAKCTLLFKLLTPFLFYAPIVHLEALNKYWVDGLAIKDQWIILIERCTEEWKNHTVFATILLNANVAFLAIPSVDESMQRYRGSVTQVLSSLSVISSLSSILVGLLMGRYHRTKIHFTIEDINVYLMKHYSDDSKRGFEWLAIIYSIPYALLMWSMVMFLGAFFSMCWESPTRSVRISVVIGFALAFSISTLCIFRFWEGDQWTTWAFGRLRRCWEHRQVEGDELSVLGRIHLRLASIWRNKWKRGSDPGLPV</sequence>
<gene>
    <name evidence="2" type="ORF">EV420DRAFT_175984</name>
</gene>
<feature type="transmembrane region" description="Helical" evidence="1">
    <location>
        <begin position="476"/>
        <end position="497"/>
    </location>
</feature>
<dbReference type="InterPro" id="IPR001202">
    <property type="entry name" value="WW_dom"/>
</dbReference>
<dbReference type="AlphaFoldDB" id="A0AA39N8N2"/>
<evidence type="ECO:0000313" key="2">
    <source>
        <dbReference type="EMBL" id="KAK0461057.1"/>
    </source>
</evidence>
<evidence type="ECO:0008006" key="4">
    <source>
        <dbReference type="Google" id="ProtNLM"/>
    </source>
</evidence>
<dbReference type="Proteomes" id="UP001175211">
    <property type="component" value="Unassembled WGS sequence"/>
</dbReference>
<keyword evidence="1" id="KW-0812">Transmembrane</keyword>
<keyword evidence="3" id="KW-1185">Reference proteome</keyword>
<dbReference type="CDD" id="cd00201">
    <property type="entry name" value="WW"/>
    <property type="match status" value="1"/>
</dbReference>
<dbReference type="GeneID" id="85364149"/>
<feature type="transmembrane region" description="Helical" evidence="1">
    <location>
        <begin position="530"/>
        <end position="555"/>
    </location>
</feature>
<evidence type="ECO:0000256" key="1">
    <source>
        <dbReference type="SAM" id="Phobius"/>
    </source>
</evidence>
<dbReference type="EMBL" id="JAUEPS010000011">
    <property type="protein sequence ID" value="KAK0461057.1"/>
    <property type="molecule type" value="Genomic_DNA"/>
</dbReference>